<evidence type="ECO:0000313" key="2">
    <source>
        <dbReference type="EMBL" id="RXM32857.1"/>
    </source>
</evidence>
<evidence type="ECO:0000256" key="1">
    <source>
        <dbReference type="SAM" id="MobiDB-lite"/>
    </source>
</evidence>
<gene>
    <name evidence="2" type="ORF">EOD39_5898</name>
</gene>
<feature type="region of interest" description="Disordered" evidence="1">
    <location>
        <begin position="165"/>
        <end position="190"/>
    </location>
</feature>
<keyword evidence="3" id="KW-1185">Reference proteome</keyword>
<comment type="caution">
    <text evidence="2">The sequence shown here is derived from an EMBL/GenBank/DDBJ whole genome shotgun (WGS) entry which is preliminary data.</text>
</comment>
<organism evidence="2 3">
    <name type="scientific">Acipenser ruthenus</name>
    <name type="common">Sterlet sturgeon</name>
    <dbReference type="NCBI Taxonomy" id="7906"/>
    <lineage>
        <taxon>Eukaryota</taxon>
        <taxon>Metazoa</taxon>
        <taxon>Chordata</taxon>
        <taxon>Craniata</taxon>
        <taxon>Vertebrata</taxon>
        <taxon>Euteleostomi</taxon>
        <taxon>Actinopterygii</taxon>
        <taxon>Chondrostei</taxon>
        <taxon>Acipenseriformes</taxon>
        <taxon>Acipenseridae</taxon>
        <taxon>Acipenser</taxon>
    </lineage>
</organism>
<reference evidence="2 3" key="1">
    <citation type="submission" date="2019-01" db="EMBL/GenBank/DDBJ databases">
        <title>Draft Genome and Complete Hox-Cluster Characterization of the Sterlet Sturgeon (Acipenser ruthenus).</title>
        <authorList>
            <person name="Wei Q."/>
        </authorList>
    </citation>
    <scope>NUCLEOTIDE SEQUENCE [LARGE SCALE GENOMIC DNA]</scope>
    <source>
        <strain evidence="2">WHYD16114868_AA</strain>
        <tissue evidence="2">Blood</tissue>
    </source>
</reference>
<dbReference type="Proteomes" id="UP000289886">
    <property type="component" value="Unassembled WGS sequence"/>
</dbReference>
<dbReference type="EMBL" id="SCEB01214838">
    <property type="protein sequence ID" value="RXM32857.1"/>
    <property type="molecule type" value="Genomic_DNA"/>
</dbReference>
<evidence type="ECO:0000313" key="3">
    <source>
        <dbReference type="Proteomes" id="UP000289886"/>
    </source>
</evidence>
<protein>
    <submittedName>
        <fullName evidence="2">Inactive phospholipase C-like protein 1</fullName>
    </submittedName>
</protein>
<feature type="compositionally biased region" description="Basic and acidic residues" evidence="1">
    <location>
        <begin position="167"/>
        <end position="190"/>
    </location>
</feature>
<sequence length="190" mass="20639">MSENKYDGRCSDEESDPGPLCPTPGRSGRAGRRSGVTVPAADRSSPGGSAADTEASLIEAAKATPRRSSIIKMIQEHRLLLETADSIHERITQVQKAAMEFHEDLHRLGAKEGLKGRKLHKAVENFAWNITVLKGQGDLLRSAKAEALDSLKQLELACLSCGLSQPEDGKARRGQKSIKERESGEGNRRI</sequence>
<name>A0A444UCE0_ACIRT</name>
<accession>A0A444UCE0</accession>
<dbReference type="AlphaFoldDB" id="A0A444UCE0"/>
<feature type="compositionally biased region" description="Basic and acidic residues" evidence="1">
    <location>
        <begin position="1"/>
        <end position="12"/>
    </location>
</feature>
<feature type="region of interest" description="Disordered" evidence="1">
    <location>
        <begin position="1"/>
        <end position="53"/>
    </location>
</feature>
<proteinExistence type="predicted"/>